<dbReference type="PANTHER" id="PTHR12995:SF4">
    <property type="entry name" value="FI21814P1"/>
    <property type="match status" value="1"/>
</dbReference>
<reference evidence="8" key="1">
    <citation type="submission" date="2021-02" db="EMBL/GenBank/DDBJ databases">
        <authorList>
            <person name="Nowell W R."/>
        </authorList>
    </citation>
    <scope>NUCLEOTIDE SEQUENCE</scope>
</reference>
<feature type="transmembrane region" description="Helical" evidence="7">
    <location>
        <begin position="180"/>
        <end position="198"/>
    </location>
</feature>
<evidence type="ECO:0000256" key="4">
    <source>
        <dbReference type="ARBA" id="ARBA00022989"/>
    </source>
</evidence>
<evidence type="ECO:0000256" key="1">
    <source>
        <dbReference type="ARBA" id="ARBA00004141"/>
    </source>
</evidence>
<feature type="transmembrane region" description="Helical" evidence="7">
    <location>
        <begin position="63"/>
        <end position="85"/>
    </location>
</feature>
<proteinExistence type="inferred from homology"/>
<feature type="transmembrane region" description="Helical" evidence="7">
    <location>
        <begin position="328"/>
        <end position="346"/>
    </location>
</feature>
<keyword evidence="9" id="KW-1185">Reference proteome</keyword>
<accession>A0A814W681</accession>
<keyword evidence="3 7" id="KW-0812">Transmembrane</keyword>
<evidence type="ECO:0000313" key="9">
    <source>
        <dbReference type="Proteomes" id="UP000663828"/>
    </source>
</evidence>
<dbReference type="EMBL" id="CAJNOR010001797">
    <property type="protein sequence ID" value="CAF1200739.1"/>
    <property type="molecule type" value="Genomic_DNA"/>
</dbReference>
<protein>
    <submittedName>
        <fullName evidence="8">Uncharacterized protein</fullName>
    </submittedName>
</protein>
<feature type="region of interest" description="Disordered" evidence="6">
    <location>
        <begin position="1"/>
        <end position="33"/>
    </location>
</feature>
<dbReference type="Proteomes" id="UP000663828">
    <property type="component" value="Unassembled WGS sequence"/>
</dbReference>
<evidence type="ECO:0000256" key="5">
    <source>
        <dbReference type="ARBA" id="ARBA00023136"/>
    </source>
</evidence>
<feature type="transmembrane region" description="Helical" evidence="7">
    <location>
        <begin position="470"/>
        <end position="490"/>
    </location>
</feature>
<dbReference type="PANTHER" id="PTHR12995">
    <property type="entry name" value="FI21814P1"/>
    <property type="match status" value="1"/>
</dbReference>
<keyword evidence="5 7" id="KW-0472">Membrane</keyword>
<dbReference type="AlphaFoldDB" id="A0A814W681"/>
<dbReference type="GO" id="GO:0016020">
    <property type="term" value="C:membrane"/>
    <property type="evidence" value="ECO:0007669"/>
    <property type="project" value="UniProtKB-SubCell"/>
</dbReference>
<evidence type="ECO:0000313" key="8">
    <source>
        <dbReference type="EMBL" id="CAF1200739.1"/>
    </source>
</evidence>
<evidence type="ECO:0000256" key="2">
    <source>
        <dbReference type="ARBA" id="ARBA00010737"/>
    </source>
</evidence>
<gene>
    <name evidence="8" type="ORF">XAT740_LOCUS23663</name>
</gene>
<keyword evidence="4 7" id="KW-1133">Transmembrane helix</keyword>
<feature type="transmembrane region" description="Helical" evidence="7">
    <location>
        <begin position="366"/>
        <end position="386"/>
    </location>
</feature>
<name>A0A814W681_ADIRI</name>
<evidence type="ECO:0000256" key="6">
    <source>
        <dbReference type="SAM" id="MobiDB-lite"/>
    </source>
</evidence>
<organism evidence="8 9">
    <name type="scientific">Adineta ricciae</name>
    <name type="common">Rotifer</name>
    <dbReference type="NCBI Taxonomy" id="249248"/>
    <lineage>
        <taxon>Eukaryota</taxon>
        <taxon>Metazoa</taxon>
        <taxon>Spiralia</taxon>
        <taxon>Gnathifera</taxon>
        <taxon>Rotifera</taxon>
        <taxon>Eurotatoria</taxon>
        <taxon>Bdelloidea</taxon>
        <taxon>Adinetida</taxon>
        <taxon>Adinetidae</taxon>
        <taxon>Adineta</taxon>
    </lineage>
</organism>
<comment type="subcellular location">
    <subcellularLocation>
        <location evidence="1">Membrane</location>
        <topology evidence="1">Multi-pass membrane protein</topology>
    </subcellularLocation>
</comment>
<feature type="transmembrane region" description="Helical" evidence="7">
    <location>
        <begin position="141"/>
        <end position="160"/>
    </location>
</feature>
<feature type="transmembrane region" description="Helical" evidence="7">
    <location>
        <begin position="496"/>
        <end position="517"/>
    </location>
</feature>
<comment type="caution">
    <text evidence="8">The sequence shown here is derived from an EMBL/GenBank/DDBJ whole genome shotgun (WGS) entry which is preliminary data.</text>
</comment>
<dbReference type="InterPro" id="IPR019397">
    <property type="entry name" value="Uncharacterised_TMEM39"/>
</dbReference>
<sequence>MSHRRTPSDSKSTHNLNDSLNSTSSTNRASTYSTRTDILSTQTSEPDADGNQQSQQDSTYCTYFTYCFYTSLQNLIHVHVIYVLFYHTTFWLEPKYMRENSVPFKASLYKTEYEQTLFVSLINDYRNFHRSPVNMRAADKYVYRTLAGISLLEFCIAYIWTLQKKIYVFTCRYPKFRTFLSLLLSLIIAVFYLIYIFWMYTHTFVTRHLSRTIFAASLVHLIILTFLDKPYLFYNSSTDLFSVLHNARKVHRPFVCSTSLSPTSVSSPNRPPYRLALPTQSRKVNSLFSTLVFSSRWWPVIEQNITAHQCSSIYAHTRKEADELWSVVFRRILIITYRTLASLIFFDLIPFQMINTGVRPVNIQQYHILVIIFTLATLLTQSIFLFPIELQIRLHHLATHLGRWRLKSTFRKDRIHECSIECNSNHRGSQIKYSSNQKEKYFIGEEYLSNAAHPQSISHTILYYLFHNRLYFSSKQFLLCIILVLGQLLWLIQGKLWYEVVISGAFLLHNGFTIFQITRDRFIFELMDDNGYNEISLKSEEKKIN</sequence>
<dbReference type="Pfam" id="PF10271">
    <property type="entry name" value="Tmp39"/>
    <property type="match status" value="1"/>
</dbReference>
<evidence type="ECO:0000256" key="7">
    <source>
        <dbReference type="SAM" id="Phobius"/>
    </source>
</evidence>
<evidence type="ECO:0000256" key="3">
    <source>
        <dbReference type="ARBA" id="ARBA00022692"/>
    </source>
</evidence>
<feature type="compositionally biased region" description="Basic and acidic residues" evidence="6">
    <location>
        <begin position="1"/>
        <end position="12"/>
    </location>
</feature>
<feature type="transmembrane region" description="Helical" evidence="7">
    <location>
        <begin position="210"/>
        <end position="227"/>
    </location>
</feature>
<comment type="similarity">
    <text evidence="2">Belongs to the TMEM39 family.</text>
</comment>
<feature type="compositionally biased region" description="Low complexity" evidence="6">
    <location>
        <begin position="13"/>
        <end position="27"/>
    </location>
</feature>